<accession>F0VAV9</accession>
<dbReference type="RefSeq" id="XP_003880850.1">
    <property type="nucleotide sequence ID" value="XM_003880801.1"/>
</dbReference>
<dbReference type="SUPFAM" id="SSF74877">
    <property type="entry name" value="Major surface antigen p30, SAG1"/>
    <property type="match status" value="2"/>
</dbReference>
<dbReference type="InterPro" id="IPR007226">
    <property type="entry name" value="SRS_dom"/>
</dbReference>
<proteinExistence type="predicted"/>
<dbReference type="InterPro" id="IPR028352">
    <property type="entry name" value="Surface_antig_SAG1"/>
</dbReference>
<dbReference type="GO" id="GO:0016020">
    <property type="term" value="C:membrane"/>
    <property type="evidence" value="ECO:0007669"/>
    <property type="project" value="InterPro"/>
</dbReference>
<reference evidence="2" key="1">
    <citation type="submission" date="2011-02" db="EMBL/GenBank/DDBJ databases">
        <authorList>
            <person name="Aslett M."/>
        </authorList>
    </citation>
    <scope>NUCLEOTIDE SEQUENCE</scope>
    <source>
        <strain evidence="2">Liverpool</strain>
    </source>
</reference>
<dbReference type="VEuPathDB" id="ToxoDB:NCLIV_038920"/>
<dbReference type="Gene3D" id="2.60.40.1320">
    <property type="entry name" value="SRS domain"/>
    <property type="match status" value="2"/>
</dbReference>
<organism evidence="2 4">
    <name type="scientific">Neospora caninum (strain Liverpool)</name>
    <dbReference type="NCBI Taxonomy" id="572307"/>
    <lineage>
        <taxon>Eukaryota</taxon>
        <taxon>Sar</taxon>
        <taxon>Alveolata</taxon>
        <taxon>Apicomplexa</taxon>
        <taxon>Conoidasida</taxon>
        <taxon>Coccidia</taxon>
        <taxon>Eucoccidiorida</taxon>
        <taxon>Eimeriorina</taxon>
        <taxon>Sarcocystidae</taxon>
        <taxon>Neospora</taxon>
    </lineage>
</organism>
<keyword evidence="4" id="KW-1185">Reference proteome</keyword>
<dbReference type="GeneID" id="13441851"/>
<evidence type="ECO:0000313" key="2">
    <source>
        <dbReference type="EMBL" id="CBZ50817.1"/>
    </source>
</evidence>
<dbReference type="Pfam" id="PF04092">
    <property type="entry name" value="SAG"/>
    <property type="match status" value="2"/>
</dbReference>
<sequence>MAHVRLAGAAAVEASPSASRFLRVNGVPLKLSLASRLGLVFLVLLVNTAGLSGNPCSFVIQAIASEAKASACVEESGGKTTCTCVSTENENPKELQATLSATKSALQLECQTNLQCAPDGLDQQQVCPEGTKDLKDCKRKGGTTQCVNVTNLLTGNTETVRWEEVNVDSKDPKPKRLTIPKENLPYTDKKFIVGCLNRGGAQAKCKLTVTLEARESATENQTVTCAYGKTSNPTHQTITLSPSQNSFTLVCGSEGEVLPTEYQNTYCVSQAEKNASAECSGNYTEVIPAYESNWWKEDRSSHSFTLAIPEDGFPEEATNITVGCQQKRADTSNNARDEAVSDSPTVCSVDVTIEGVTSSASSVGTAGAFSFLGGFAALLTGLGPVM</sequence>
<feature type="domain" description="SRS" evidence="1">
    <location>
        <begin position="221"/>
        <end position="353"/>
    </location>
</feature>
<evidence type="ECO:0000259" key="1">
    <source>
        <dbReference type="Pfam" id="PF04092"/>
    </source>
</evidence>
<evidence type="ECO:0000313" key="3">
    <source>
        <dbReference type="EMBL" id="CEL68118.1"/>
    </source>
</evidence>
<dbReference type="PRINTS" id="PR01801">
    <property type="entry name" value="SURFCEANTIGN"/>
</dbReference>
<dbReference type="OrthoDB" id="331501at2759"/>
<gene>
    <name evidence="3" type="ORF">BN1204_038920</name>
    <name evidence="2" type="ORF">NCLIV_038920</name>
</gene>
<protein>
    <submittedName>
        <fullName evidence="2 3">Srs domain-containing protein</fullName>
    </submittedName>
</protein>
<dbReference type="InParanoid" id="F0VAV9"/>
<dbReference type="EMBL" id="FR823385">
    <property type="protein sequence ID" value="CBZ50817.1"/>
    <property type="molecule type" value="Genomic_DNA"/>
</dbReference>
<reference evidence="3" key="4">
    <citation type="journal article" date="2015" name="PLoS ONE">
        <title>Comprehensive Evaluation of Toxoplasma gondii VEG and Neospora caninum LIV Genomes with Tachyzoite Stage Transcriptome and Proteome Defines Novel Transcript Features.</title>
        <authorList>
            <person name="Ramaprasad A."/>
            <person name="Mourier T."/>
            <person name="Naeem R."/>
            <person name="Malas T.B."/>
            <person name="Moussa E."/>
            <person name="Panigrahi A."/>
            <person name="Vermont S.J."/>
            <person name="Otto T.D."/>
            <person name="Wastling J."/>
            <person name="Pain A."/>
        </authorList>
    </citation>
    <scope>NUCLEOTIDE SEQUENCE</scope>
    <source>
        <strain evidence="3">Liverpool</strain>
    </source>
</reference>
<reference evidence="4" key="3">
    <citation type="journal article" date="2012" name="PLoS Pathog.">
        <title>Comparative genomics of the apicomplexan parasites Toxoplasma gondii and Neospora caninum: Coccidia differing in host range and transmission strategy.</title>
        <authorList>
            <person name="Reid A.J."/>
            <person name="Vermont S.J."/>
            <person name="Cotton J.A."/>
            <person name="Harris D."/>
            <person name="Hill-Cawthorne G.A."/>
            <person name="Konen-Waisman S."/>
            <person name="Latham S.M."/>
            <person name="Mourier T."/>
            <person name="Norton R."/>
            <person name="Quail M.A."/>
            <person name="Sanders M."/>
            <person name="Shanmugam D."/>
            <person name="Sohal A."/>
            <person name="Wasmuth J.D."/>
            <person name="Brunk B."/>
            <person name="Grigg M.E."/>
            <person name="Howard J.C."/>
            <person name="Parkinson J."/>
            <person name="Roos D.S."/>
            <person name="Trees A.J."/>
            <person name="Berriman M."/>
            <person name="Pain A."/>
            <person name="Wastling J.M."/>
        </authorList>
    </citation>
    <scope>NUCLEOTIDE SEQUENCE [LARGE SCALE GENOMIC DNA]</scope>
    <source>
        <strain evidence="4">Liverpool</strain>
    </source>
</reference>
<reference evidence="2" key="2">
    <citation type="submission" date="2011-03" db="EMBL/GenBank/DDBJ databases">
        <title>Comparative genomics and transcriptomics of Neospora caninum and Toxoplasma gondii.</title>
        <authorList>
            <person name="Reid A.J."/>
            <person name="Sohal A."/>
            <person name="Harris D."/>
            <person name="Quail M."/>
            <person name="Sanders M."/>
            <person name="Berriman M."/>
            <person name="Wastling J.M."/>
            <person name="Pain A."/>
        </authorList>
    </citation>
    <scope>NUCLEOTIDE SEQUENCE</scope>
    <source>
        <strain evidence="2">Liverpool</strain>
    </source>
</reference>
<dbReference type="EMBL" id="LN714484">
    <property type="protein sequence ID" value="CEL68118.1"/>
    <property type="molecule type" value="Genomic_DNA"/>
</dbReference>
<dbReference type="InterPro" id="IPR036755">
    <property type="entry name" value="SRS_dom_sf"/>
</dbReference>
<feature type="domain" description="SRS" evidence="1">
    <location>
        <begin position="80"/>
        <end position="210"/>
    </location>
</feature>
<dbReference type="eggNOG" id="ENOG502QYZT">
    <property type="taxonomic scope" value="Eukaryota"/>
</dbReference>
<dbReference type="Proteomes" id="UP000007494">
    <property type="component" value="Chromosome IX"/>
</dbReference>
<name>F0VAV9_NEOCL</name>
<evidence type="ECO:0000313" key="4">
    <source>
        <dbReference type="Proteomes" id="UP000007494"/>
    </source>
</evidence>
<dbReference type="AlphaFoldDB" id="F0VAV9"/>